<dbReference type="GO" id="GO:0005886">
    <property type="term" value="C:plasma membrane"/>
    <property type="evidence" value="ECO:0007669"/>
    <property type="project" value="TreeGrafter"/>
</dbReference>
<dbReference type="SUPFAM" id="SSF82693">
    <property type="entry name" value="Multidrug efflux transporter AcrB pore domain, PN1, PN2, PC1 and PC2 subdomains"/>
    <property type="match status" value="3"/>
</dbReference>
<feature type="compositionally biased region" description="Low complexity" evidence="1">
    <location>
        <begin position="728"/>
        <end position="744"/>
    </location>
</feature>
<dbReference type="SUPFAM" id="SSF82714">
    <property type="entry name" value="Multidrug efflux transporter AcrB TolC docking domain, DN and DC subdomains"/>
    <property type="match status" value="1"/>
</dbReference>
<comment type="caution">
    <text evidence="3">The sequence shown here is derived from an EMBL/GenBank/DDBJ whole genome shotgun (WGS) entry which is preliminary data.</text>
</comment>
<dbReference type="Gene3D" id="3.30.70.1430">
    <property type="entry name" value="Multidrug efflux transporter AcrB pore domain"/>
    <property type="match status" value="2"/>
</dbReference>
<dbReference type="GO" id="GO:0042910">
    <property type="term" value="F:xenobiotic transmembrane transporter activity"/>
    <property type="evidence" value="ECO:0007669"/>
    <property type="project" value="TreeGrafter"/>
</dbReference>
<keyword evidence="2" id="KW-1133">Transmembrane helix</keyword>
<dbReference type="PRINTS" id="PR00702">
    <property type="entry name" value="ACRIFLAVINRP"/>
</dbReference>
<feature type="transmembrane region" description="Helical" evidence="2">
    <location>
        <begin position="331"/>
        <end position="350"/>
    </location>
</feature>
<reference evidence="3 4" key="1">
    <citation type="submission" date="2020-10" db="EMBL/GenBank/DDBJ databases">
        <title>Connecting structure to function with the recovery of over 1000 high-quality activated sludge metagenome-assembled genomes encoding full-length rRNA genes using long-read sequencing.</title>
        <authorList>
            <person name="Singleton C.M."/>
            <person name="Petriglieri F."/>
            <person name="Kristensen J.M."/>
            <person name="Kirkegaard R.H."/>
            <person name="Michaelsen T.Y."/>
            <person name="Andersen M.H."/>
            <person name="Karst S.M."/>
            <person name="Dueholm M.S."/>
            <person name="Nielsen P.H."/>
            <person name="Albertsen M."/>
        </authorList>
    </citation>
    <scope>NUCLEOTIDE SEQUENCE [LARGE SCALE GENOMIC DNA]</scope>
    <source>
        <strain evidence="3">AalE_18-Q3-R2-46_BAT3C.188</strain>
    </source>
</reference>
<dbReference type="PANTHER" id="PTHR32063:SF0">
    <property type="entry name" value="SWARMING MOTILITY PROTEIN SWRC"/>
    <property type="match status" value="1"/>
</dbReference>
<evidence type="ECO:0000313" key="4">
    <source>
        <dbReference type="Proteomes" id="UP000718281"/>
    </source>
</evidence>
<feature type="compositionally biased region" description="Low complexity" evidence="1">
    <location>
        <begin position="752"/>
        <end position="763"/>
    </location>
</feature>
<name>A0A934X6M1_9MICO</name>
<accession>A0A934X6M1</accession>
<keyword evidence="2" id="KW-0812">Transmembrane</keyword>
<dbReference type="Gene3D" id="3.30.70.1320">
    <property type="entry name" value="Multidrug efflux transporter AcrB pore domain like"/>
    <property type="match status" value="1"/>
</dbReference>
<gene>
    <name evidence="3" type="ORF">IPF40_09660</name>
</gene>
<feature type="compositionally biased region" description="Low complexity" evidence="1">
    <location>
        <begin position="704"/>
        <end position="719"/>
    </location>
</feature>
<dbReference type="Gene3D" id="3.30.2090.10">
    <property type="entry name" value="Multidrug efflux transporter AcrB TolC docking domain, DN and DC subdomains"/>
    <property type="match status" value="1"/>
</dbReference>
<protein>
    <submittedName>
        <fullName evidence="3">Efflux RND transporter permease subunit</fullName>
    </submittedName>
</protein>
<organism evidence="3 4">
    <name type="scientific">Candidatus Phosphoribacter hodrii</name>
    <dbReference type="NCBI Taxonomy" id="2953743"/>
    <lineage>
        <taxon>Bacteria</taxon>
        <taxon>Bacillati</taxon>
        <taxon>Actinomycetota</taxon>
        <taxon>Actinomycetes</taxon>
        <taxon>Micrococcales</taxon>
        <taxon>Dermatophilaceae</taxon>
        <taxon>Candidatus Phosphoribacter</taxon>
    </lineage>
</organism>
<feature type="transmembrane region" description="Helical" evidence="2">
    <location>
        <begin position="536"/>
        <end position="554"/>
    </location>
</feature>
<dbReference type="AlphaFoldDB" id="A0A934X6M1"/>
<proteinExistence type="predicted"/>
<sequence>MTRLTKLSLANRTVVLLVCAILIGLGLFATSSLKQELIPSIETPAATIVSVLPGAAPEVVEREVSRPIEDAAKAVSGITRVTSRSASAVSTVRVEWEFGTGSDKVLADLRSAVDGIQGRLPSDVTPQVVAGRFDDVPIIVLAVSSTESKAILSGKLKDIVAAKLKTLPGVRDVVVSGQEQEQVVVTLRPADVDRLGVDTSTLAQVFAASGIAVPAGSIPSAGTTMDVEVGKTLTSTEAIAAIQLQGTDGPLALKDIADVTMAPVETTSISRANGKPSLTVAVTKEQSGNTVAVSQAVRAELPALMARVGGGATDSIVFDQAPYIEDSVHDLTVEGLLGLFFAVIVILIFLRSVRSTIITAISIPLSLLIAMIGLWTGNYTLNILTLGALTVAIGRVVDDSIVVIENIKRHQGLGEFGPASIIRAVREVAGAVTSSTLTTVAVFLPIGLVSGQTGELFRPFAMTVTIALLASLFVSLTVVPVLASWFMRGRGASAAAEGDDAAYESAGMPLGSSESPRTGLQRAYLPTLRWALDHRVVTLVLAALVFGGTVGLAPRLKTDFLGSMGATTLRVVQEMPAGTALDQTDAAAKRLEQVIGADPTVVSYTTTVGGDPSRVFFGTVAGPNQASISVTLSSGSDGVVVGDRLRSALTALSDVGTVEVVSTQSNSDVALVVEGSDPDSCARAATRSPRCSRACRGCATCAPTSPTPRRCSRSTSMRSLPPTSAWCRPRSGRPSPKRSGAPRSARSRWMTRRSMSSCARASR</sequence>
<dbReference type="Proteomes" id="UP000718281">
    <property type="component" value="Unassembled WGS sequence"/>
</dbReference>
<dbReference type="InterPro" id="IPR001036">
    <property type="entry name" value="Acrflvin-R"/>
</dbReference>
<feature type="transmembrane region" description="Helical" evidence="2">
    <location>
        <begin position="460"/>
        <end position="483"/>
    </location>
</feature>
<dbReference type="Pfam" id="PF00873">
    <property type="entry name" value="ACR_tran"/>
    <property type="match status" value="1"/>
</dbReference>
<keyword evidence="2" id="KW-0472">Membrane</keyword>
<dbReference type="Gene3D" id="1.20.1640.10">
    <property type="entry name" value="Multidrug efflux transporter AcrB transmembrane domain"/>
    <property type="match status" value="2"/>
</dbReference>
<feature type="region of interest" description="Disordered" evidence="1">
    <location>
        <begin position="704"/>
        <end position="763"/>
    </location>
</feature>
<dbReference type="EMBL" id="JADIXZ010000004">
    <property type="protein sequence ID" value="MBK6301290.1"/>
    <property type="molecule type" value="Genomic_DNA"/>
</dbReference>
<evidence type="ECO:0000256" key="1">
    <source>
        <dbReference type="SAM" id="MobiDB-lite"/>
    </source>
</evidence>
<feature type="transmembrane region" description="Helical" evidence="2">
    <location>
        <begin position="357"/>
        <end position="377"/>
    </location>
</feature>
<dbReference type="PANTHER" id="PTHR32063">
    <property type="match status" value="1"/>
</dbReference>
<evidence type="ECO:0000313" key="3">
    <source>
        <dbReference type="EMBL" id="MBK6301290.1"/>
    </source>
</evidence>
<evidence type="ECO:0000256" key="2">
    <source>
        <dbReference type="SAM" id="Phobius"/>
    </source>
</evidence>
<feature type="transmembrane region" description="Helical" evidence="2">
    <location>
        <begin position="383"/>
        <end position="407"/>
    </location>
</feature>
<dbReference type="InterPro" id="IPR027463">
    <property type="entry name" value="AcrB_DN_DC_subdom"/>
</dbReference>
<dbReference type="SUPFAM" id="SSF82866">
    <property type="entry name" value="Multidrug efflux transporter AcrB transmembrane domain"/>
    <property type="match status" value="1"/>
</dbReference>
<feature type="transmembrane region" description="Helical" evidence="2">
    <location>
        <begin position="428"/>
        <end position="448"/>
    </location>
</feature>